<dbReference type="InterPro" id="IPR022492">
    <property type="entry name" value="Phosphomutase_MSMEG4193_put"/>
</dbReference>
<evidence type="ECO:0000256" key="2">
    <source>
        <dbReference type="SAM" id="MobiDB-lite"/>
    </source>
</evidence>
<evidence type="ECO:0000256" key="1">
    <source>
        <dbReference type="ARBA" id="ARBA00022801"/>
    </source>
</evidence>
<keyword evidence="4" id="KW-1185">Reference proteome</keyword>
<dbReference type="PANTHER" id="PTHR46517">
    <property type="entry name" value="FRUCTOSE-2,6-BISPHOSPHATASE TIGAR"/>
    <property type="match status" value="1"/>
</dbReference>
<keyword evidence="1" id="KW-0378">Hydrolase</keyword>
<dbReference type="GO" id="GO:0004331">
    <property type="term" value="F:fructose-2,6-bisphosphate 2-phosphatase activity"/>
    <property type="evidence" value="ECO:0007669"/>
    <property type="project" value="TreeGrafter"/>
</dbReference>
<dbReference type="Proteomes" id="UP000010988">
    <property type="component" value="Unassembled WGS sequence"/>
</dbReference>
<dbReference type="SMART" id="SM00855">
    <property type="entry name" value="PGAM"/>
    <property type="match status" value="1"/>
</dbReference>
<feature type="region of interest" description="Disordered" evidence="2">
    <location>
        <begin position="208"/>
        <end position="278"/>
    </location>
</feature>
<gene>
    <name evidence="3" type="ORF">GOACH_05_02910</name>
</gene>
<proteinExistence type="predicted"/>
<dbReference type="InterPro" id="IPR013078">
    <property type="entry name" value="His_Pase_superF_clade-1"/>
</dbReference>
<dbReference type="Gene3D" id="3.40.50.1240">
    <property type="entry name" value="Phosphoglycerate mutase-like"/>
    <property type="match status" value="1"/>
</dbReference>
<name>L7KKD5_9ACTN</name>
<feature type="compositionally biased region" description="Low complexity" evidence="2">
    <location>
        <begin position="257"/>
        <end position="269"/>
    </location>
</feature>
<dbReference type="InterPro" id="IPR051695">
    <property type="entry name" value="Phosphoglycerate_Mutase"/>
</dbReference>
<dbReference type="SUPFAM" id="SSF53254">
    <property type="entry name" value="Phosphoglycerate mutase-like"/>
    <property type="match status" value="1"/>
</dbReference>
<organism evidence="3 4">
    <name type="scientific">Gordonia aichiensis NBRC 108223</name>
    <dbReference type="NCBI Taxonomy" id="1220583"/>
    <lineage>
        <taxon>Bacteria</taxon>
        <taxon>Bacillati</taxon>
        <taxon>Actinomycetota</taxon>
        <taxon>Actinomycetes</taxon>
        <taxon>Mycobacteriales</taxon>
        <taxon>Gordoniaceae</taxon>
        <taxon>Gordonia</taxon>
    </lineage>
</organism>
<evidence type="ECO:0008006" key="5">
    <source>
        <dbReference type="Google" id="ProtNLM"/>
    </source>
</evidence>
<dbReference type="EMBL" id="BANR01000005">
    <property type="protein sequence ID" value="GAC48422.1"/>
    <property type="molecule type" value="Genomic_DNA"/>
</dbReference>
<dbReference type="Pfam" id="PF00300">
    <property type="entry name" value="His_Phos_1"/>
    <property type="match status" value="1"/>
</dbReference>
<dbReference type="CDD" id="cd07067">
    <property type="entry name" value="HP_PGM_like"/>
    <property type="match status" value="1"/>
</dbReference>
<evidence type="ECO:0000313" key="4">
    <source>
        <dbReference type="Proteomes" id="UP000010988"/>
    </source>
</evidence>
<dbReference type="GO" id="GO:0005829">
    <property type="term" value="C:cytosol"/>
    <property type="evidence" value="ECO:0007669"/>
    <property type="project" value="TreeGrafter"/>
</dbReference>
<dbReference type="GO" id="GO:0043456">
    <property type="term" value="P:regulation of pentose-phosphate shunt"/>
    <property type="evidence" value="ECO:0007669"/>
    <property type="project" value="TreeGrafter"/>
</dbReference>
<dbReference type="AlphaFoldDB" id="L7KKD5"/>
<reference evidence="3 4" key="1">
    <citation type="submission" date="2012-12" db="EMBL/GenBank/DDBJ databases">
        <title>Whole genome shotgun sequence of Gordonia aichiensis NBRC 108223.</title>
        <authorList>
            <person name="Isaki-Nakamura S."/>
            <person name="Hosoyama A."/>
            <person name="Tsuchikane K."/>
            <person name="Ando Y."/>
            <person name="Baba S."/>
            <person name="Ohji S."/>
            <person name="Hamada M."/>
            <person name="Tamura T."/>
            <person name="Yamazoe A."/>
            <person name="Yamazaki S."/>
            <person name="Fujita N."/>
        </authorList>
    </citation>
    <scope>NUCLEOTIDE SEQUENCE [LARGE SCALE GENOMIC DNA]</scope>
    <source>
        <strain evidence="3 4">NBRC 108223</strain>
    </source>
</reference>
<evidence type="ECO:0000313" key="3">
    <source>
        <dbReference type="EMBL" id="GAC48422.1"/>
    </source>
</evidence>
<feature type="compositionally biased region" description="Polar residues" evidence="2">
    <location>
        <begin position="215"/>
        <end position="225"/>
    </location>
</feature>
<dbReference type="STRING" id="1220583.GOACH_05_02910"/>
<dbReference type="NCBIfam" id="TIGR03848">
    <property type="entry name" value="MSMEG_4193"/>
    <property type="match status" value="1"/>
</dbReference>
<accession>L7KKD5</accession>
<dbReference type="InterPro" id="IPR029033">
    <property type="entry name" value="His_PPase_superfam"/>
</dbReference>
<dbReference type="eggNOG" id="COG0406">
    <property type="taxonomic scope" value="Bacteria"/>
</dbReference>
<dbReference type="GO" id="GO:0045820">
    <property type="term" value="P:negative regulation of glycolytic process"/>
    <property type="evidence" value="ECO:0007669"/>
    <property type="project" value="TreeGrafter"/>
</dbReference>
<sequence>MILVRHGRSVANTSGVLAGRSPGVALDDKGRAQAAELVTRLGTCVEQITAVARSPLQRCGETVAPLLAAIAEQTGREVPEVVVDDLAEVDYGSWTNRPLKDLLTEPLWKVVQQHPSAAVFPDGEGLSQVQSRAVAAIRRLDRELGGPDGSGVWVACSHGDVIKSVISDAMGAHLDTFQRIVVEPASISIIRYGATRPYVQTVNNTAVISIPSPPSTTNGAATSDDATIGGETGTDEARARPADGVGSSSADADDATARGADGTARRPATSAQAPAGRG</sequence>
<comment type="caution">
    <text evidence="3">The sequence shown here is derived from an EMBL/GenBank/DDBJ whole genome shotgun (WGS) entry which is preliminary data.</text>
</comment>
<dbReference type="PANTHER" id="PTHR46517:SF1">
    <property type="entry name" value="FRUCTOSE-2,6-BISPHOSPHATASE TIGAR"/>
    <property type="match status" value="1"/>
</dbReference>
<protein>
    <recommendedName>
        <fullName evidence="5">Phosphoglycerate mutase family protein</fullName>
    </recommendedName>
</protein>